<dbReference type="CDD" id="cd06587">
    <property type="entry name" value="VOC"/>
    <property type="match status" value="1"/>
</dbReference>
<dbReference type="InterPro" id="IPR029068">
    <property type="entry name" value="Glyas_Bleomycin-R_OHBP_Dase"/>
</dbReference>
<evidence type="ECO:0000259" key="2">
    <source>
        <dbReference type="PROSITE" id="PS51819"/>
    </source>
</evidence>
<name>A0ABN0UJ51_9ACTN</name>
<accession>A0ABN0UJ51</accession>
<evidence type="ECO:0000313" key="3">
    <source>
        <dbReference type="EMBL" id="GAA0251882.1"/>
    </source>
</evidence>
<feature type="domain" description="VOC" evidence="2">
    <location>
        <begin position="2"/>
        <end position="123"/>
    </location>
</feature>
<dbReference type="Gene3D" id="3.10.180.10">
    <property type="entry name" value="2,3-Dihydroxybiphenyl 1,2-Dioxygenase, domain 1"/>
    <property type="match status" value="1"/>
</dbReference>
<organism evidence="3 4">
    <name type="scientific">Cryptosporangium japonicum</name>
    <dbReference type="NCBI Taxonomy" id="80872"/>
    <lineage>
        <taxon>Bacteria</taxon>
        <taxon>Bacillati</taxon>
        <taxon>Actinomycetota</taxon>
        <taxon>Actinomycetes</taxon>
        <taxon>Cryptosporangiales</taxon>
        <taxon>Cryptosporangiaceae</taxon>
        <taxon>Cryptosporangium</taxon>
    </lineage>
</organism>
<reference evidence="3 4" key="1">
    <citation type="journal article" date="2019" name="Int. J. Syst. Evol. Microbiol.">
        <title>The Global Catalogue of Microorganisms (GCM) 10K type strain sequencing project: providing services to taxonomists for standard genome sequencing and annotation.</title>
        <authorList>
            <consortium name="The Broad Institute Genomics Platform"/>
            <consortium name="The Broad Institute Genome Sequencing Center for Infectious Disease"/>
            <person name="Wu L."/>
            <person name="Ma J."/>
        </authorList>
    </citation>
    <scope>NUCLEOTIDE SEQUENCE [LARGE SCALE GENOMIC DNA]</scope>
    <source>
        <strain evidence="3 4">JCM 10425</strain>
    </source>
</reference>
<keyword evidence="4" id="KW-1185">Reference proteome</keyword>
<sequence length="125" mass="13653">MKLASVRLVTDDLAALTAFYRVLLATDPVTPFGGEDYVEMHAGGAVLALVTTAGVNRYNNGAASARANRSAILEFQVEDTDEVRTRLDGHVTDWVQEPVSQPWGNRSMLFRDPDGNLLNVYSTPN</sequence>
<dbReference type="PROSITE" id="PS51819">
    <property type="entry name" value="VOC"/>
    <property type="match status" value="1"/>
</dbReference>
<dbReference type="EMBL" id="BAAAGX010000016">
    <property type="protein sequence ID" value="GAA0251882.1"/>
    <property type="molecule type" value="Genomic_DNA"/>
</dbReference>
<dbReference type="RefSeq" id="WP_344650501.1">
    <property type="nucleotide sequence ID" value="NZ_BAAAGX010000016.1"/>
</dbReference>
<dbReference type="InterPro" id="IPR004360">
    <property type="entry name" value="Glyas_Fos-R_dOase_dom"/>
</dbReference>
<dbReference type="InterPro" id="IPR051785">
    <property type="entry name" value="MMCE/EMCE_epimerase"/>
</dbReference>
<proteinExistence type="predicted"/>
<keyword evidence="1" id="KW-0479">Metal-binding</keyword>
<evidence type="ECO:0000313" key="4">
    <source>
        <dbReference type="Proteomes" id="UP001500967"/>
    </source>
</evidence>
<dbReference type="SUPFAM" id="SSF54593">
    <property type="entry name" value="Glyoxalase/Bleomycin resistance protein/Dihydroxybiphenyl dioxygenase"/>
    <property type="match status" value="1"/>
</dbReference>
<evidence type="ECO:0000256" key="1">
    <source>
        <dbReference type="ARBA" id="ARBA00022723"/>
    </source>
</evidence>
<comment type="caution">
    <text evidence="3">The sequence shown here is derived from an EMBL/GenBank/DDBJ whole genome shotgun (WGS) entry which is preliminary data.</text>
</comment>
<dbReference type="Proteomes" id="UP001500967">
    <property type="component" value="Unassembled WGS sequence"/>
</dbReference>
<dbReference type="PANTHER" id="PTHR43048:SF4">
    <property type="entry name" value="RING-CLEAVING DIOXYGENASE-RELATED"/>
    <property type="match status" value="1"/>
</dbReference>
<dbReference type="InterPro" id="IPR037523">
    <property type="entry name" value="VOC_core"/>
</dbReference>
<protein>
    <submittedName>
        <fullName evidence="3">VOC family protein</fullName>
    </submittedName>
</protein>
<dbReference type="Pfam" id="PF00903">
    <property type="entry name" value="Glyoxalase"/>
    <property type="match status" value="1"/>
</dbReference>
<dbReference type="PANTHER" id="PTHR43048">
    <property type="entry name" value="METHYLMALONYL-COA EPIMERASE"/>
    <property type="match status" value="1"/>
</dbReference>
<gene>
    <name evidence="3" type="ORF">GCM10009539_41310</name>
</gene>